<keyword evidence="11" id="KW-0636">Prenylation</keyword>
<dbReference type="SMART" id="SM00176">
    <property type="entry name" value="RAN"/>
    <property type="match status" value="1"/>
</dbReference>
<comment type="similarity">
    <text evidence="2">Belongs to the small GTPase superfamily. Rab family.</text>
</comment>
<keyword evidence="7" id="KW-0378">Hydrolase</keyword>
<evidence type="ECO:0000256" key="10">
    <source>
        <dbReference type="ARBA" id="ARBA00023288"/>
    </source>
</evidence>
<evidence type="ECO:0000256" key="9">
    <source>
        <dbReference type="ARBA" id="ARBA00023134"/>
    </source>
</evidence>
<evidence type="ECO:0000256" key="4">
    <source>
        <dbReference type="ARBA" id="ARBA00022448"/>
    </source>
</evidence>
<evidence type="ECO:0000256" key="7">
    <source>
        <dbReference type="ARBA" id="ARBA00022801"/>
    </source>
</evidence>
<evidence type="ECO:0000256" key="5">
    <source>
        <dbReference type="ARBA" id="ARBA00022741"/>
    </source>
</evidence>
<dbReference type="PROSITE" id="PS51421">
    <property type="entry name" value="RAS"/>
    <property type="match status" value="1"/>
</dbReference>
<evidence type="ECO:0000256" key="8">
    <source>
        <dbReference type="ARBA" id="ARBA00022927"/>
    </source>
</evidence>
<dbReference type="NCBIfam" id="TIGR00231">
    <property type="entry name" value="small_GTP"/>
    <property type="match status" value="1"/>
</dbReference>
<dbReference type="EC" id="3.6.5.2" evidence="3"/>
<dbReference type="Gene3D" id="3.40.50.300">
    <property type="entry name" value="P-loop containing nucleotide triphosphate hydrolases"/>
    <property type="match status" value="1"/>
</dbReference>
<dbReference type="InterPro" id="IPR016135">
    <property type="entry name" value="UBQ-conjugating_enzyme/RWD"/>
</dbReference>
<dbReference type="Pfam" id="PF00179">
    <property type="entry name" value="UQ_con"/>
    <property type="match status" value="1"/>
</dbReference>
<dbReference type="EMBL" id="UZAD01000144">
    <property type="protein sequence ID" value="VDN82830.1"/>
    <property type="molecule type" value="Genomic_DNA"/>
</dbReference>
<dbReference type="CDD" id="cd01860">
    <property type="entry name" value="Rab5_related"/>
    <property type="match status" value="1"/>
</dbReference>
<dbReference type="GO" id="GO:0005769">
    <property type="term" value="C:early endosome"/>
    <property type="evidence" value="ECO:0007669"/>
    <property type="project" value="UniProtKB-SubCell"/>
</dbReference>
<evidence type="ECO:0000256" key="2">
    <source>
        <dbReference type="ARBA" id="ARBA00006270"/>
    </source>
</evidence>
<evidence type="ECO:0000256" key="11">
    <source>
        <dbReference type="ARBA" id="ARBA00023289"/>
    </source>
</evidence>
<evidence type="ECO:0000313" key="14">
    <source>
        <dbReference type="EMBL" id="VDN82830.1"/>
    </source>
</evidence>
<dbReference type="PROSITE" id="PS51420">
    <property type="entry name" value="RHO"/>
    <property type="match status" value="1"/>
</dbReference>
<dbReference type="InterPro" id="IPR005225">
    <property type="entry name" value="Small_GTP-bd"/>
</dbReference>
<protein>
    <recommendedName>
        <fullName evidence="3">small monomeric GTPase</fullName>
        <ecNumber evidence="3">3.6.5.2</ecNumber>
    </recommendedName>
</protein>
<dbReference type="PANTHER" id="PTHR47978">
    <property type="match status" value="1"/>
</dbReference>
<comment type="catalytic activity">
    <reaction evidence="12">
        <text>GTP + H2O = GDP + phosphate + H(+)</text>
        <dbReference type="Rhea" id="RHEA:19669"/>
        <dbReference type="ChEBI" id="CHEBI:15377"/>
        <dbReference type="ChEBI" id="CHEBI:15378"/>
        <dbReference type="ChEBI" id="CHEBI:37565"/>
        <dbReference type="ChEBI" id="CHEBI:43474"/>
        <dbReference type="ChEBI" id="CHEBI:58189"/>
        <dbReference type="EC" id="3.6.5.2"/>
    </reaction>
    <physiologicalReaction direction="left-to-right" evidence="12">
        <dbReference type="Rhea" id="RHEA:19670"/>
    </physiologicalReaction>
</comment>
<keyword evidence="5" id="KW-0547">Nucleotide-binding</keyword>
<keyword evidence="10" id="KW-0449">Lipoprotein</keyword>
<dbReference type="SMART" id="SM00212">
    <property type="entry name" value="UBCc"/>
    <property type="match status" value="1"/>
</dbReference>
<dbReference type="InterPro" id="IPR001806">
    <property type="entry name" value="Small_GTPase"/>
</dbReference>
<dbReference type="AlphaFoldDB" id="A0A0N4T0L5"/>
<evidence type="ECO:0000256" key="12">
    <source>
        <dbReference type="ARBA" id="ARBA00047660"/>
    </source>
</evidence>
<dbReference type="Proteomes" id="UP000278627">
    <property type="component" value="Unassembled WGS sequence"/>
</dbReference>
<evidence type="ECO:0000313" key="15">
    <source>
        <dbReference type="Proteomes" id="UP000278627"/>
    </source>
</evidence>
<keyword evidence="9" id="KW-0342">GTP-binding</keyword>
<reference evidence="14 15" key="2">
    <citation type="submission" date="2018-11" db="EMBL/GenBank/DDBJ databases">
        <authorList>
            <consortium name="Pathogen Informatics"/>
        </authorList>
    </citation>
    <scope>NUCLEOTIDE SEQUENCE [LARGE SCALE GENOMIC DNA]</scope>
</reference>
<dbReference type="SMART" id="SM00175">
    <property type="entry name" value="RAB"/>
    <property type="match status" value="1"/>
</dbReference>
<sequence length="443" mass="49618">MAGRAVMRSGNTGGPNKTCQFKLVLLGESAVGKSSLVLRFVKGQFHEYQESTIGAAFLTQTVCLDDTTVKFEIWDTAGQERYHSLAPMYYRGAQAAIVVYDITNQESFAKAKNWVKELQRQASPNIVIALSGNKADLANKRVVEYEEAQAYAEDNALLFMETSAKTAMNVNDIFLAIAKKLPKGDGTGGGPSGRGHEGIDIGQEGQGQSPLCWNIPVNIFQKVTVGSHSTFEKFCVIFTRASSEKRVMMAIQNAEHVYILRDERPPFEAASEFEWKQGCWDPRTVGLSIDATPTTTRSVLRLIKEMKELKRNPVKYCRAAPRADNIHEWTAVINGPENTVYEGGTFFVQMFVPPTYPFNSPKVQFLTRIYHCNINRHGVVNIGILRDRWSSSMTIARILQEIVGLLYDCKPENALLENVAEQYVNNRKAFDAIARVWTLRFAH</sequence>
<evidence type="ECO:0000256" key="6">
    <source>
        <dbReference type="ARBA" id="ARBA00022753"/>
    </source>
</evidence>
<dbReference type="WBParaSite" id="BPAG_0000166301-mRNA-1">
    <property type="protein sequence ID" value="BPAG_0000166301-mRNA-1"/>
    <property type="gene ID" value="BPAG_0000166301"/>
</dbReference>
<dbReference type="SMART" id="SM00173">
    <property type="entry name" value="RAS"/>
    <property type="match status" value="1"/>
</dbReference>
<evidence type="ECO:0000256" key="3">
    <source>
        <dbReference type="ARBA" id="ARBA00011984"/>
    </source>
</evidence>
<dbReference type="PROSITE" id="PS51419">
    <property type="entry name" value="RAB"/>
    <property type="match status" value="1"/>
</dbReference>
<dbReference type="SMART" id="SM00174">
    <property type="entry name" value="RHO"/>
    <property type="match status" value="1"/>
</dbReference>
<dbReference type="Gene3D" id="3.10.110.10">
    <property type="entry name" value="Ubiquitin Conjugating Enzyme"/>
    <property type="match status" value="1"/>
</dbReference>
<keyword evidence="15" id="KW-1185">Reference proteome</keyword>
<keyword evidence="6" id="KW-0967">Endosome</keyword>
<dbReference type="GO" id="GO:0003925">
    <property type="term" value="F:G protein activity"/>
    <property type="evidence" value="ECO:0007669"/>
    <property type="project" value="UniProtKB-EC"/>
</dbReference>
<accession>A0A0N4T0L5</accession>
<reference evidence="16" key="1">
    <citation type="submission" date="2017-02" db="UniProtKB">
        <authorList>
            <consortium name="WormBaseParasite"/>
        </authorList>
    </citation>
    <scope>IDENTIFICATION</scope>
</reference>
<dbReference type="SUPFAM" id="SSF54495">
    <property type="entry name" value="UBC-like"/>
    <property type="match status" value="1"/>
</dbReference>
<evidence type="ECO:0000259" key="13">
    <source>
        <dbReference type="PROSITE" id="PS50127"/>
    </source>
</evidence>
<proteinExistence type="inferred from homology"/>
<dbReference type="InterPro" id="IPR000608">
    <property type="entry name" value="UBC"/>
</dbReference>
<feature type="domain" description="UBC core" evidence="13">
    <location>
        <begin position="297"/>
        <end position="443"/>
    </location>
</feature>
<dbReference type="FunFam" id="3.40.50.300:FF:000180">
    <property type="entry name" value="Member RAS oncogene family"/>
    <property type="match status" value="1"/>
</dbReference>
<name>A0A0N4T0L5_BRUPA</name>
<dbReference type="Pfam" id="PF00071">
    <property type="entry name" value="Ras"/>
    <property type="match status" value="1"/>
</dbReference>
<evidence type="ECO:0000256" key="1">
    <source>
        <dbReference type="ARBA" id="ARBA00004412"/>
    </source>
</evidence>
<dbReference type="PROSITE" id="PS50127">
    <property type="entry name" value="UBC_2"/>
    <property type="match status" value="1"/>
</dbReference>
<keyword evidence="4" id="KW-0813">Transport</keyword>
<keyword evidence="8" id="KW-0653">Protein transport</keyword>
<organism evidence="16">
    <name type="scientific">Brugia pahangi</name>
    <name type="common">Filarial nematode worm</name>
    <dbReference type="NCBI Taxonomy" id="6280"/>
    <lineage>
        <taxon>Eukaryota</taxon>
        <taxon>Metazoa</taxon>
        <taxon>Ecdysozoa</taxon>
        <taxon>Nematoda</taxon>
        <taxon>Chromadorea</taxon>
        <taxon>Rhabditida</taxon>
        <taxon>Spirurina</taxon>
        <taxon>Spiruromorpha</taxon>
        <taxon>Filarioidea</taxon>
        <taxon>Onchocercidae</taxon>
        <taxon>Brugia</taxon>
    </lineage>
</organism>
<gene>
    <name evidence="14" type="ORF">BPAG_LOCUS1644</name>
</gene>
<comment type="subcellular location">
    <subcellularLocation>
        <location evidence="1">Early endosome</location>
    </subcellularLocation>
</comment>
<dbReference type="GO" id="GO:0005525">
    <property type="term" value="F:GTP binding"/>
    <property type="evidence" value="ECO:0007669"/>
    <property type="project" value="UniProtKB-KW"/>
</dbReference>
<dbReference type="PRINTS" id="PR00449">
    <property type="entry name" value="RASTRNSFRMNG"/>
</dbReference>
<dbReference type="SUPFAM" id="SSF52540">
    <property type="entry name" value="P-loop containing nucleoside triphosphate hydrolases"/>
    <property type="match status" value="1"/>
</dbReference>
<dbReference type="GO" id="GO:0015031">
    <property type="term" value="P:protein transport"/>
    <property type="evidence" value="ECO:0007669"/>
    <property type="project" value="UniProtKB-KW"/>
</dbReference>
<evidence type="ECO:0000313" key="16">
    <source>
        <dbReference type="WBParaSite" id="BPAG_0000166301-mRNA-1"/>
    </source>
</evidence>
<dbReference type="STRING" id="6280.A0A0N4T0L5"/>
<dbReference type="InterPro" id="IPR027417">
    <property type="entry name" value="P-loop_NTPase"/>
</dbReference>